<organism evidence="2 3">
    <name type="scientific">Apiospora phragmitis</name>
    <dbReference type="NCBI Taxonomy" id="2905665"/>
    <lineage>
        <taxon>Eukaryota</taxon>
        <taxon>Fungi</taxon>
        <taxon>Dikarya</taxon>
        <taxon>Ascomycota</taxon>
        <taxon>Pezizomycotina</taxon>
        <taxon>Sordariomycetes</taxon>
        <taxon>Xylariomycetidae</taxon>
        <taxon>Amphisphaeriales</taxon>
        <taxon>Apiosporaceae</taxon>
        <taxon>Apiospora</taxon>
    </lineage>
</organism>
<feature type="compositionally biased region" description="Basic and acidic residues" evidence="1">
    <location>
        <begin position="70"/>
        <end position="81"/>
    </location>
</feature>
<proteinExistence type="predicted"/>
<sequence length="209" mass="22416">MADEAFLHGLLKDAAQNFAARAKEPHETKESDPASQTKLTRSLATINEETTNQQQLVETSSTATVVTGTKGHDTQIAKKSDPSLAGSSSSNKGTDIMASPPSPTLTPGLTANKIVTATGYNELIIPSGQRCRKYAFVVEVGAWAVPLNLEGYLRCVWASEREMAKGWCEGQQLVFTGVEERDHIVRAFKEKRGGGGLVMHTQAGDGVDI</sequence>
<evidence type="ECO:0000313" key="3">
    <source>
        <dbReference type="Proteomes" id="UP001480595"/>
    </source>
</evidence>
<accession>A0ABR1WTL3</accession>
<dbReference type="EMBL" id="JAQQWL010000002">
    <property type="protein sequence ID" value="KAK8086483.1"/>
    <property type="molecule type" value="Genomic_DNA"/>
</dbReference>
<comment type="caution">
    <text evidence="2">The sequence shown here is derived from an EMBL/GenBank/DDBJ whole genome shotgun (WGS) entry which is preliminary data.</text>
</comment>
<evidence type="ECO:0000313" key="2">
    <source>
        <dbReference type="EMBL" id="KAK8086483.1"/>
    </source>
</evidence>
<feature type="compositionally biased region" description="Basic and acidic residues" evidence="1">
    <location>
        <begin position="21"/>
        <end position="32"/>
    </location>
</feature>
<feature type="region of interest" description="Disordered" evidence="1">
    <location>
        <begin position="17"/>
        <end position="105"/>
    </location>
</feature>
<dbReference type="RefSeq" id="XP_066721007.1">
    <property type="nucleotide sequence ID" value="XM_066852866.1"/>
</dbReference>
<keyword evidence="3" id="KW-1185">Reference proteome</keyword>
<reference evidence="2 3" key="1">
    <citation type="submission" date="2023-01" db="EMBL/GenBank/DDBJ databases">
        <title>Analysis of 21 Apiospora genomes using comparative genomics revels a genus with tremendous synthesis potential of carbohydrate active enzymes and secondary metabolites.</title>
        <authorList>
            <person name="Sorensen T."/>
        </authorList>
    </citation>
    <scope>NUCLEOTIDE SEQUENCE [LARGE SCALE GENOMIC DNA]</scope>
    <source>
        <strain evidence="2 3">CBS 135458</strain>
    </source>
</reference>
<protein>
    <submittedName>
        <fullName evidence="2">Uncharacterized protein</fullName>
    </submittedName>
</protein>
<dbReference type="GeneID" id="92085929"/>
<name>A0ABR1WTL3_9PEZI</name>
<evidence type="ECO:0000256" key="1">
    <source>
        <dbReference type="SAM" id="MobiDB-lite"/>
    </source>
</evidence>
<gene>
    <name evidence="2" type="ORF">PG994_001457</name>
</gene>
<dbReference type="Proteomes" id="UP001480595">
    <property type="component" value="Unassembled WGS sequence"/>
</dbReference>
<feature type="compositionally biased region" description="Polar residues" evidence="1">
    <location>
        <begin position="33"/>
        <end position="67"/>
    </location>
</feature>